<evidence type="ECO:0000313" key="2">
    <source>
        <dbReference type="EMBL" id="CAI8584089.1"/>
    </source>
</evidence>
<reference evidence="2 3" key="1">
    <citation type="submission" date="2023-01" db="EMBL/GenBank/DDBJ databases">
        <authorList>
            <person name="Kreplak J."/>
        </authorList>
    </citation>
    <scope>NUCLEOTIDE SEQUENCE [LARGE SCALE GENOMIC DNA]</scope>
</reference>
<sequence length="279" mass="31541">MQKSNKRGSFRYFIDCMPKDSIVSLRTNGSGSQLSSQNSKKTQLSPAQRLLSSVVVLPLGEIIKPRDIIFCTIVAKIRILVASPFRWCYRACHLCPCIARGDTAPFDSDASHSTEAEIFRYKIEIQAGIDDPLESPLALDQLLNLEMAFKVKWQLHWNNCSVMRILRNEPFIRKLKAPWDIDEEVVLVPFITFDPLQVFTLLQFLVAQSVDEAKTGAPEEYVKETDLEITSKHNPDPMTFIGKREFPGGSSESTTSEGFCNGELSFNKFKKTIKPEKSD</sequence>
<proteinExistence type="predicted"/>
<organism evidence="2 3">
    <name type="scientific">Vicia faba</name>
    <name type="common">Broad bean</name>
    <name type="synonym">Faba vulgaris</name>
    <dbReference type="NCBI Taxonomy" id="3906"/>
    <lineage>
        <taxon>Eukaryota</taxon>
        <taxon>Viridiplantae</taxon>
        <taxon>Streptophyta</taxon>
        <taxon>Embryophyta</taxon>
        <taxon>Tracheophyta</taxon>
        <taxon>Spermatophyta</taxon>
        <taxon>Magnoliopsida</taxon>
        <taxon>eudicotyledons</taxon>
        <taxon>Gunneridae</taxon>
        <taxon>Pentapetalae</taxon>
        <taxon>rosids</taxon>
        <taxon>fabids</taxon>
        <taxon>Fabales</taxon>
        <taxon>Fabaceae</taxon>
        <taxon>Papilionoideae</taxon>
        <taxon>50 kb inversion clade</taxon>
        <taxon>NPAAA clade</taxon>
        <taxon>Hologalegina</taxon>
        <taxon>IRL clade</taxon>
        <taxon>Fabeae</taxon>
        <taxon>Vicia</taxon>
    </lineage>
</organism>
<feature type="compositionally biased region" description="Low complexity" evidence="1">
    <location>
        <begin position="248"/>
        <end position="258"/>
    </location>
</feature>
<name>A0AAV0YET2_VICFA</name>
<comment type="caution">
    <text evidence="2">The sequence shown here is derived from an EMBL/GenBank/DDBJ whole genome shotgun (WGS) entry which is preliminary data.</text>
</comment>
<dbReference type="EMBL" id="CATIWC010001401">
    <property type="protein sequence ID" value="CAI8584089.1"/>
    <property type="molecule type" value="Genomic_DNA"/>
</dbReference>
<evidence type="ECO:0000256" key="1">
    <source>
        <dbReference type="SAM" id="MobiDB-lite"/>
    </source>
</evidence>
<evidence type="ECO:0000313" key="3">
    <source>
        <dbReference type="Proteomes" id="UP001157006"/>
    </source>
</evidence>
<accession>A0AAV0YET2</accession>
<keyword evidence="3" id="KW-1185">Reference proteome</keyword>
<dbReference type="Proteomes" id="UP001157006">
    <property type="component" value="Unassembled WGS sequence"/>
</dbReference>
<protein>
    <submittedName>
        <fullName evidence="2">Uncharacterized protein</fullName>
    </submittedName>
</protein>
<gene>
    <name evidence="2" type="ORF">VFH_U058120</name>
</gene>
<feature type="region of interest" description="Disordered" evidence="1">
    <location>
        <begin position="238"/>
        <end position="260"/>
    </location>
</feature>
<dbReference type="AlphaFoldDB" id="A0AAV0YET2"/>